<dbReference type="OrthoDB" id="9791183at2"/>
<gene>
    <name evidence="1" type="ORF">C7444_11316</name>
</gene>
<dbReference type="Proteomes" id="UP000247811">
    <property type="component" value="Unassembled WGS sequence"/>
</dbReference>
<reference evidence="1 2" key="1">
    <citation type="submission" date="2018-05" db="EMBL/GenBank/DDBJ databases">
        <title>Genomic Encyclopedia of Type Strains, Phase IV (KMG-IV): sequencing the most valuable type-strain genomes for metagenomic binning, comparative biology and taxonomic classification.</title>
        <authorList>
            <person name="Goeker M."/>
        </authorList>
    </citation>
    <scope>NUCLEOTIDE SEQUENCE [LARGE SCALE GENOMIC DNA]</scope>
    <source>
        <strain evidence="1 2">DSM 566</strain>
    </source>
</reference>
<dbReference type="AlphaFoldDB" id="A0A318GXF6"/>
<comment type="caution">
    <text evidence="1">The sequence shown here is derived from an EMBL/GenBank/DDBJ whole genome shotgun (WGS) entry which is preliminary data.</text>
</comment>
<organism evidence="1 2">
    <name type="scientific">Sphaerotilus hippei</name>
    <dbReference type="NCBI Taxonomy" id="744406"/>
    <lineage>
        <taxon>Bacteria</taxon>
        <taxon>Pseudomonadati</taxon>
        <taxon>Pseudomonadota</taxon>
        <taxon>Betaproteobacteria</taxon>
        <taxon>Burkholderiales</taxon>
        <taxon>Sphaerotilaceae</taxon>
        <taxon>Sphaerotilus</taxon>
    </lineage>
</organism>
<accession>A0A318GXF6</accession>
<proteinExistence type="predicted"/>
<dbReference type="EMBL" id="QJJS01000013">
    <property type="protein sequence ID" value="PXW94525.1"/>
    <property type="molecule type" value="Genomic_DNA"/>
</dbReference>
<sequence length="257" mass="25500">MDMKSNPFHRARWSIAVLGALALVACGGGGGTGDAGTPSTEGVYAGVLNGSSSGSTAFQLLMLDNGELWSMYGTQGASAFVAAGFVQGSGTQVSHAFVSTNTRDFGTVPAQGVTTSALHDPTANTLSGTVGSTSFVGTPLPTSLYTYGTPAVPGTVTGSWTTTSLSGERVTVDITPGGTFTATSSLGCSLSGTIVPRPSGKNVFNVAVTFGASPCALPSQAASGIAIAYPLPTGRTQLLVAVVNPARTAGLALVGTK</sequence>
<protein>
    <submittedName>
        <fullName evidence="1">Uncharacterized protein</fullName>
    </submittedName>
</protein>
<dbReference type="PROSITE" id="PS51257">
    <property type="entry name" value="PROKAR_LIPOPROTEIN"/>
    <property type="match status" value="1"/>
</dbReference>
<name>A0A318GXF6_9BURK</name>
<evidence type="ECO:0000313" key="2">
    <source>
        <dbReference type="Proteomes" id="UP000247811"/>
    </source>
</evidence>
<evidence type="ECO:0000313" key="1">
    <source>
        <dbReference type="EMBL" id="PXW94525.1"/>
    </source>
</evidence>
<keyword evidence="2" id="KW-1185">Reference proteome</keyword>